<dbReference type="InterPro" id="IPR016193">
    <property type="entry name" value="Cytidine_deaminase-like"/>
</dbReference>
<dbReference type="InterPro" id="IPR015067">
    <property type="entry name" value="DUF1893_TM1506-like"/>
</dbReference>
<sequence length="141" mass="16275">MNLKLLQEKLNKENYTLIADKNGEYYTSYSRGIAPILDPMKDDQSFFKGAIVVDKVIGKATAMLLILSGVEFIYAYVLSQKAMEILEQYHVPFEYRKLVDYIENRDQTGMCPMEATVYDINDLNEAFEALILKQQALKMNR</sequence>
<dbReference type="eggNOG" id="ENOG50332RU">
    <property type="taxonomic scope" value="Bacteria"/>
</dbReference>
<keyword evidence="1" id="KW-0812">Transmembrane</keyword>
<dbReference type="Gene3D" id="3.40.140.30">
    <property type="entry name" value="Hypothetical protein TM1506"/>
    <property type="match status" value="1"/>
</dbReference>
<dbReference type="OrthoDB" id="9815422at2"/>
<dbReference type="GeneID" id="78228532"/>
<gene>
    <name evidence="2" type="ORF">HMPREF9488_03488</name>
</gene>
<dbReference type="STRING" id="100884.GCA_000269565_00633"/>
<evidence type="ECO:0000313" key="2">
    <source>
        <dbReference type="EMBL" id="EFW03206.1"/>
    </source>
</evidence>
<dbReference type="GO" id="GO:0003824">
    <property type="term" value="F:catalytic activity"/>
    <property type="evidence" value="ECO:0007669"/>
    <property type="project" value="InterPro"/>
</dbReference>
<dbReference type="InterPro" id="IPR037081">
    <property type="entry name" value="Hyp_TM1506"/>
</dbReference>
<protein>
    <recommendedName>
        <fullName evidence="4">DUF1893 domain-containing protein</fullName>
    </recommendedName>
</protein>
<dbReference type="Pfam" id="PF08973">
    <property type="entry name" value="TM1506"/>
    <property type="match status" value="1"/>
</dbReference>
<proteinExistence type="predicted"/>
<dbReference type="EMBL" id="ADKX01000049">
    <property type="protein sequence ID" value="EFW03206.1"/>
    <property type="molecule type" value="Genomic_DNA"/>
</dbReference>
<comment type="caution">
    <text evidence="2">The sequence shown here is derived from an EMBL/GenBank/DDBJ whole genome shotgun (WGS) entry which is preliminary data.</text>
</comment>
<dbReference type="SUPFAM" id="SSF53927">
    <property type="entry name" value="Cytidine deaminase-like"/>
    <property type="match status" value="1"/>
</dbReference>
<evidence type="ECO:0000256" key="1">
    <source>
        <dbReference type="SAM" id="Phobius"/>
    </source>
</evidence>
<feature type="transmembrane region" description="Helical" evidence="1">
    <location>
        <begin position="56"/>
        <end position="77"/>
    </location>
</feature>
<keyword evidence="3" id="KW-1185">Reference proteome</keyword>
<dbReference type="RefSeq" id="WP_008790570.1">
    <property type="nucleotide sequence ID" value="NZ_AKCB01000001.1"/>
</dbReference>
<keyword evidence="1" id="KW-0472">Membrane</keyword>
<name>E7GFE5_9FIRM</name>
<keyword evidence="1" id="KW-1133">Transmembrane helix</keyword>
<reference evidence="2 3" key="1">
    <citation type="submission" date="2010-12" db="EMBL/GenBank/DDBJ databases">
        <title>The Genome Sequence of Coprobacillus sp. strain 29_1.</title>
        <authorList>
            <consortium name="The Broad Institute Genome Sequencing Platform"/>
            <person name="Earl A."/>
            <person name="Ward D."/>
            <person name="Feldgarden M."/>
            <person name="Gevers D."/>
            <person name="Daigneault M."/>
            <person name="Sibley C.D."/>
            <person name="White A."/>
            <person name="Strauss J."/>
            <person name="Allen-Vercoe E."/>
            <person name="Young S.K."/>
            <person name="Zeng Q."/>
            <person name="Gargeya S."/>
            <person name="Fitzgerald M."/>
            <person name="Haas B."/>
            <person name="Abouelleil A."/>
            <person name="Alvarado L."/>
            <person name="Arachchi H.M."/>
            <person name="Berlin A."/>
            <person name="Brown A."/>
            <person name="Chapman S.B."/>
            <person name="Chen Z."/>
            <person name="Dunbar C."/>
            <person name="Freedman E."/>
            <person name="Gearin G."/>
            <person name="Gellesch M."/>
            <person name="Goldberg J."/>
            <person name="Griggs A."/>
            <person name="Gujja S."/>
            <person name="Heilman E."/>
            <person name="Heiman D."/>
            <person name="Howarth C."/>
            <person name="Larson L."/>
            <person name="Lui A."/>
            <person name="MacDonald P.J.P."/>
            <person name="Mehta T."/>
            <person name="Montmayeur A."/>
            <person name="Murphy C."/>
            <person name="Neiman D."/>
            <person name="Pearson M."/>
            <person name="Priest M."/>
            <person name="Roberts A."/>
            <person name="Saif S."/>
            <person name="Shea T."/>
            <person name="Shenoy N."/>
            <person name="Sisk P."/>
            <person name="Stolte C."/>
            <person name="Sykes S."/>
            <person name="White J."/>
            <person name="Yandava C."/>
            <person name="Nusbaum C."/>
            <person name="Birren B."/>
        </authorList>
    </citation>
    <scope>NUCLEOTIDE SEQUENCE [LARGE SCALE GENOMIC DNA]</scope>
    <source>
        <strain evidence="2 3">29_1</strain>
    </source>
</reference>
<organism evidence="2 3">
    <name type="scientific">Coprobacillus cateniformis</name>
    <dbReference type="NCBI Taxonomy" id="100884"/>
    <lineage>
        <taxon>Bacteria</taxon>
        <taxon>Bacillati</taxon>
        <taxon>Bacillota</taxon>
        <taxon>Erysipelotrichia</taxon>
        <taxon>Erysipelotrichales</taxon>
        <taxon>Coprobacillaceae</taxon>
        <taxon>Coprobacillus</taxon>
    </lineage>
</organism>
<evidence type="ECO:0000313" key="3">
    <source>
        <dbReference type="Proteomes" id="UP000003157"/>
    </source>
</evidence>
<dbReference type="AlphaFoldDB" id="E7GFE5"/>
<dbReference type="Proteomes" id="UP000003157">
    <property type="component" value="Unassembled WGS sequence"/>
</dbReference>
<accession>E7GFE5</accession>
<dbReference type="HOGENOM" id="CLU_121418_1_0_9"/>
<evidence type="ECO:0008006" key="4">
    <source>
        <dbReference type="Google" id="ProtNLM"/>
    </source>
</evidence>